<comment type="function">
    <text evidence="7 8">Cell wall formation. Catalyzes the addition of glutamate to the nucleotide precursor UDP-N-acetylmuramoyl-L-alanine (UMA).</text>
</comment>
<dbReference type="GO" id="GO:0008360">
    <property type="term" value="P:regulation of cell shape"/>
    <property type="evidence" value="ECO:0007669"/>
    <property type="project" value="UniProtKB-KW"/>
</dbReference>
<proteinExistence type="inferred from homology"/>
<reference evidence="11 12" key="1">
    <citation type="submission" date="2020-02" db="EMBL/GenBank/DDBJ databases">
        <title>Parallel evolution in the integration of a co-obligate aphid symbiosis.</title>
        <authorList>
            <person name="Monnin D."/>
            <person name="Jackson R."/>
            <person name="Kiers E.T."/>
            <person name="Bunker M."/>
            <person name="Ellers J."/>
            <person name="Henry L.M."/>
        </authorList>
    </citation>
    <scope>NUCLEOTIDE SEQUENCE [LARGE SCALE GENOMIC DNA]</scope>
    <source>
        <strain evidence="11">AURT-53B</strain>
    </source>
</reference>
<comment type="catalytic activity">
    <reaction evidence="7 8">
        <text>UDP-N-acetyl-alpha-D-muramoyl-L-alanine + D-glutamate + ATP = UDP-N-acetyl-alpha-D-muramoyl-L-alanyl-D-glutamate + ADP + phosphate + H(+)</text>
        <dbReference type="Rhea" id="RHEA:16429"/>
        <dbReference type="ChEBI" id="CHEBI:15378"/>
        <dbReference type="ChEBI" id="CHEBI:29986"/>
        <dbReference type="ChEBI" id="CHEBI:30616"/>
        <dbReference type="ChEBI" id="CHEBI:43474"/>
        <dbReference type="ChEBI" id="CHEBI:83898"/>
        <dbReference type="ChEBI" id="CHEBI:83900"/>
        <dbReference type="ChEBI" id="CHEBI:456216"/>
        <dbReference type="EC" id="6.3.2.9"/>
    </reaction>
</comment>
<evidence type="ECO:0000256" key="6">
    <source>
        <dbReference type="ARBA" id="ARBA00022840"/>
    </source>
</evidence>
<sequence>MPYKYSGKKILILGIGLTGVSCINFFLKKGAIPKIIDESKKPDYLNKIPKNIKYKLGGLEKKWILESDLIIISPGISSFKPILMEARMLGIEIISDIELFAREAKSPIISITGTNGKSTVATMVKKIATKSGYKAYLIGNIGFPVLNILEKKADLYILELSSFQLENIFSLKSKISVVLNINEDHLDRYPNGFKQYKKIKLSIYKNSEICLVNLKEKIYFFKNKQKKYITFGTDDSDYYIKHIKGKHFLYCRKEKIIDTSKTLLYGYQNYENALVALAISDMMGFPRNVTKDVLRNFVNLPHRFQIVHQHNNISWINDSKSTNVNSTKTALENIQTQGTIWLLLGGDKKSADFNILKNYLEKLKIKIYCFGKDGINISKICKKKSIYVRYLTDAMILISKKVKPSDVVLLSPGCSSTDQFKNFEERGNLFIKLSKEISSCFQKK</sequence>
<evidence type="ECO:0000256" key="5">
    <source>
        <dbReference type="ARBA" id="ARBA00022741"/>
    </source>
</evidence>
<dbReference type="Gene3D" id="3.90.190.20">
    <property type="entry name" value="Mur ligase, C-terminal domain"/>
    <property type="match status" value="1"/>
</dbReference>
<dbReference type="GO" id="GO:0005737">
    <property type="term" value="C:cytoplasm"/>
    <property type="evidence" value="ECO:0007669"/>
    <property type="project" value="UniProtKB-SubCell"/>
</dbReference>
<dbReference type="GO" id="GO:0005524">
    <property type="term" value="F:ATP binding"/>
    <property type="evidence" value="ECO:0007669"/>
    <property type="project" value="UniProtKB-UniRule"/>
</dbReference>
<feature type="binding site" evidence="7">
    <location>
        <begin position="113"/>
        <end position="119"/>
    </location>
    <ligand>
        <name>ATP</name>
        <dbReference type="ChEBI" id="CHEBI:30616"/>
    </ligand>
</feature>
<dbReference type="PANTHER" id="PTHR43692">
    <property type="entry name" value="UDP-N-ACETYLMURAMOYLALANINE--D-GLUTAMATE LIGASE"/>
    <property type="match status" value="1"/>
</dbReference>
<evidence type="ECO:0000256" key="7">
    <source>
        <dbReference type="HAMAP-Rule" id="MF_00639"/>
    </source>
</evidence>
<keyword evidence="4 7" id="KW-0436">Ligase</keyword>
<keyword evidence="7 8" id="KW-0573">Peptidoglycan synthesis</keyword>
<keyword evidence="5 7" id="KW-0547">Nucleotide-binding</keyword>
<dbReference type="Pfam" id="PF08245">
    <property type="entry name" value="Mur_ligase_M"/>
    <property type="match status" value="1"/>
</dbReference>
<dbReference type="GO" id="GO:0009252">
    <property type="term" value="P:peptidoglycan biosynthetic process"/>
    <property type="evidence" value="ECO:0007669"/>
    <property type="project" value="UniProtKB-UniRule"/>
</dbReference>
<evidence type="ECO:0000256" key="3">
    <source>
        <dbReference type="ARBA" id="ARBA00022490"/>
    </source>
</evidence>
<dbReference type="SUPFAM" id="SSF51984">
    <property type="entry name" value="MurCD N-terminal domain"/>
    <property type="match status" value="1"/>
</dbReference>
<dbReference type="NCBIfam" id="TIGR01087">
    <property type="entry name" value="murD"/>
    <property type="match status" value="1"/>
</dbReference>
<dbReference type="GO" id="GO:0071555">
    <property type="term" value="P:cell wall organization"/>
    <property type="evidence" value="ECO:0007669"/>
    <property type="project" value="UniProtKB-KW"/>
</dbReference>
<dbReference type="SUPFAM" id="SSF53623">
    <property type="entry name" value="MurD-like peptide ligases, catalytic domain"/>
    <property type="match status" value="1"/>
</dbReference>
<protein>
    <recommendedName>
        <fullName evidence="7 8">UDP-N-acetylmuramoylalanine--D-glutamate ligase</fullName>
        <ecNumber evidence="7 8">6.3.2.9</ecNumber>
    </recommendedName>
    <alternativeName>
        <fullName evidence="7">D-glutamic acid-adding enzyme</fullName>
    </alternativeName>
    <alternativeName>
        <fullName evidence="7">UDP-N-acetylmuramoyl-L-alanyl-D-glutamate synthetase</fullName>
    </alternativeName>
</protein>
<evidence type="ECO:0000256" key="2">
    <source>
        <dbReference type="ARBA" id="ARBA00004752"/>
    </source>
</evidence>
<comment type="pathway">
    <text evidence="2 7 8">Cell wall biogenesis; peptidoglycan biosynthesis.</text>
</comment>
<dbReference type="Proteomes" id="UP000502374">
    <property type="component" value="Chromosome"/>
</dbReference>
<dbReference type="InterPro" id="IPR005762">
    <property type="entry name" value="MurD"/>
</dbReference>
<keyword evidence="7 8" id="KW-0131">Cell cycle</keyword>
<dbReference type="Gene3D" id="3.40.50.720">
    <property type="entry name" value="NAD(P)-binding Rossmann-like Domain"/>
    <property type="match status" value="1"/>
</dbReference>
<keyword evidence="7 8" id="KW-0133">Cell shape</keyword>
<evidence type="ECO:0000256" key="8">
    <source>
        <dbReference type="RuleBase" id="RU003664"/>
    </source>
</evidence>
<dbReference type="Gene3D" id="3.40.1190.10">
    <property type="entry name" value="Mur-like, catalytic domain"/>
    <property type="match status" value="1"/>
</dbReference>
<dbReference type="PROSITE" id="PS51257">
    <property type="entry name" value="PROKAR_LIPOPROTEIN"/>
    <property type="match status" value="1"/>
</dbReference>
<dbReference type="HAMAP" id="MF_00639">
    <property type="entry name" value="MurD"/>
    <property type="match status" value="1"/>
</dbReference>
<dbReference type="GO" id="GO:0008764">
    <property type="term" value="F:UDP-N-acetylmuramoylalanine-D-glutamate ligase activity"/>
    <property type="evidence" value="ECO:0007669"/>
    <property type="project" value="UniProtKB-UniRule"/>
</dbReference>
<keyword evidence="7 8" id="KW-0961">Cell wall biogenesis/degradation</keyword>
<comment type="subcellular location">
    <subcellularLocation>
        <location evidence="1 7 8">Cytoplasm</location>
    </subcellularLocation>
</comment>
<keyword evidence="3 7" id="KW-0963">Cytoplasm</keyword>
<dbReference type="Pfam" id="PF21799">
    <property type="entry name" value="MurD-like_N"/>
    <property type="match status" value="1"/>
</dbReference>
<evidence type="ECO:0000313" key="12">
    <source>
        <dbReference type="Proteomes" id="UP000502374"/>
    </source>
</evidence>
<dbReference type="GO" id="GO:0051301">
    <property type="term" value="P:cell division"/>
    <property type="evidence" value="ECO:0007669"/>
    <property type="project" value="UniProtKB-KW"/>
</dbReference>
<keyword evidence="6 7" id="KW-0067">ATP-binding</keyword>
<dbReference type="InterPro" id="IPR004101">
    <property type="entry name" value="Mur_ligase_C"/>
</dbReference>
<evidence type="ECO:0000313" key="11">
    <source>
        <dbReference type="EMBL" id="QIQ41258.1"/>
    </source>
</evidence>
<evidence type="ECO:0000256" key="1">
    <source>
        <dbReference type="ARBA" id="ARBA00004496"/>
    </source>
</evidence>
<dbReference type="InterPro" id="IPR013221">
    <property type="entry name" value="Mur_ligase_cen"/>
</dbReference>
<keyword evidence="7 8" id="KW-0132">Cell division</keyword>
<dbReference type="EMBL" id="CP048744">
    <property type="protein sequence ID" value="QIQ41258.1"/>
    <property type="molecule type" value="Genomic_DNA"/>
</dbReference>
<dbReference type="AlphaFoldDB" id="A0AAJ4GDV9"/>
<comment type="similarity">
    <text evidence="7">Belongs to the MurCDEF family.</text>
</comment>
<dbReference type="Pfam" id="PF02875">
    <property type="entry name" value="Mur_ligase_C"/>
    <property type="match status" value="1"/>
</dbReference>
<name>A0AAJ4GDV9_9GAMM</name>
<feature type="domain" description="Mur ligase central" evidence="10">
    <location>
        <begin position="111"/>
        <end position="279"/>
    </location>
</feature>
<feature type="domain" description="Mur ligase C-terminal" evidence="9">
    <location>
        <begin position="302"/>
        <end position="412"/>
    </location>
</feature>
<gene>
    <name evidence="7 11" type="primary">murD</name>
    <name evidence="11" type="ORF">G4B00_01100</name>
</gene>
<accession>A0AAJ4GDV9</accession>
<dbReference type="InterPro" id="IPR036615">
    <property type="entry name" value="Mur_ligase_C_dom_sf"/>
</dbReference>
<dbReference type="InterPro" id="IPR036565">
    <property type="entry name" value="Mur-like_cat_sf"/>
</dbReference>
<evidence type="ECO:0000259" key="10">
    <source>
        <dbReference type="Pfam" id="PF08245"/>
    </source>
</evidence>
<organism evidence="11 12">
    <name type="scientific">Buchnera aphidicola</name>
    <name type="common">Aphis urticata</name>
    <dbReference type="NCBI Taxonomy" id="2708353"/>
    <lineage>
        <taxon>Bacteria</taxon>
        <taxon>Pseudomonadati</taxon>
        <taxon>Pseudomonadota</taxon>
        <taxon>Gammaproteobacteria</taxon>
        <taxon>Enterobacterales</taxon>
        <taxon>Erwiniaceae</taxon>
        <taxon>Buchnera</taxon>
    </lineage>
</organism>
<evidence type="ECO:0000256" key="4">
    <source>
        <dbReference type="ARBA" id="ARBA00022598"/>
    </source>
</evidence>
<dbReference type="PANTHER" id="PTHR43692:SF1">
    <property type="entry name" value="UDP-N-ACETYLMURAMOYLALANINE--D-GLUTAMATE LIGASE"/>
    <property type="match status" value="1"/>
</dbReference>
<dbReference type="SUPFAM" id="SSF53244">
    <property type="entry name" value="MurD-like peptide ligases, peptide-binding domain"/>
    <property type="match status" value="1"/>
</dbReference>
<evidence type="ECO:0000259" key="9">
    <source>
        <dbReference type="Pfam" id="PF02875"/>
    </source>
</evidence>
<dbReference type="EC" id="6.3.2.9" evidence="7 8"/>